<dbReference type="Proteomes" id="UP000504634">
    <property type="component" value="Unplaced"/>
</dbReference>
<dbReference type="RefSeq" id="XP_030374602.1">
    <property type="nucleotide sequence ID" value="XM_030518742.1"/>
</dbReference>
<dbReference type="RefSeq" id="XP_030382769.1">
    <property type="nucleotide sequence ID" value="XM_030526909.1"/>
</dbReference>
<protein>
    <submittedName>
        <fullName evidence="3">Uncharacterized protein LOC115620763</fullName>
    </submittedName>
    <submittedName>
        <fullName evidence="5">Uncharacterized protein LOC115623192</fullName>
    </submittedName>
    <submittedName>
        <fullName evidence="6">Uncharacterized protein LOC115623580</fullName>
    </submittedName>
    <submittedName>
        <fullName evidence="9">Uncharacterized protein LOC115626418</fullName>
    </submittedName>
    <submittedName>
        <fullName evidence="10">Uncharacterized protein LOC115627588</fullName>
    </submittedName>
    <submittedName>
        <fullName evidence="14">Uncharacterized protein LOC115628795</fullName>
    </submittedName>
    <submittedName>
        <fullName evidence="15">Uncharacterized protein LOC115629117</fullName>
    </submittedName>
    <submittedName>
        <fullName evidence="16">Uncharacterized protein LOC115630378</fullName>
    </submittedName>
    <submittedName>
        <fullName evidence="17">Uncharacterized protein LOC115630537</fullName>
    </submittedName>
    <submittedName>
        <fullName evidence="18">Uncharacterized protein LOC115630941</fullName>
    </submittedName>
</protein>
<gene>
    <name evidence="18" type="primary">LOC115630941</name>
    <name evidence="3" type="synonym">LOC115620763</name>
    <name evidence="4" type="synonym">LOC115620928</name>
    <name evidence="5" type="synonym">LOC115623192</name>
    <name evidence="6" type="synonym">LOC115623580</name>
    <name evidence="7" type="synonym">LOC115624146</name>
    <name evidence="8" type="synonym">LOC115624650</name>
    <name evidence="9" type="synonym">LOC115626418</name>
    <name evidence="10" type="synonym">LOC115627588</name>
    <name evidence="11" type="synonym">LOC115628465</name>
    <name evidence="12" type="synonym">LOC115628784</name>
    <name evidence="13" type="synonym">LOC115628791</name>
    <name evidence="14" type="synonym">LOC115628795</name>
    <name evidence="15" type="synonym">LOC115629117</name>
    <name evidence="16" type="synonym">LOC115630378</name>
    <name evidence="17" type="synonym">LOC115630537</name>
    <name evidence="19" type="synonym">LOC115631518</name>
    <name evidence="20" type="synonym">LOC115631941</name>
    <name evidence="21" type="synonym">LOC115632405</name>
    <name evidence="22" type="synonym">LOC115633444</name>
    <name evidence="23" type="synonym">LOC115633457</name>
    <name evidence="24" type="synonym">LOC115633607</name>
</gene>
<name>A0A6J2U4T9_DROLE</name>
<evidence type="ECO:0000313" key="23">
    <source>
        <dbReference type="RefSeq" id="XP_030386772.1"/>
    </source>
</evidence>
<sequence length="147" mass="16621">MTLSNTRSSVKVGKDLSEPFDTVRGFRQGDALSCYLFNFLLESVVRKAGVHRGGTIFFKSVQLLAYADDIDIISRTRRGVTGAFAAIEKEAAKGHAATRLPDRGGKLYFRNGERFYVSWHHRHSNQRCQPRNQMEINSSQSMLLQPQ</sequence>
<evidence type="ECO:0000313" key="18">
    <source>
        <dbReference type="RefSeq" id="XP_030383369.1"/>
    </source>
</evidence>
<dbReference type="RefSeq" id="XP_030386902.1">
    <property type="nucleotide sequence ID" value="XM_030531042.1"/>
</dbReference>
<dbReference type="RefSeq" id="XP_030386772.1">
    <property type="nucleotide sequence ID" value="XM_030530912.1"/>
</dbReference>
<evidence type="ECO:0000313" key="14">
    <source>
        <dbReference type="RefSeq" id="XP_030380868.1"/>
    </source>
</evidence>
<organism evidence="2 18">
    <name type="scientific">Drosophila lebanonensis</name>
    <name type="common">Fruit fly</name>
    <name type="synonym">Scaptodrosophila lebanonensis</name>
    <dbReference type="NCBI Taxonomy" id="7225"/>
    <lineage>
        <taxon>Eukaryota</taxon>
        <taxon>Metazoa</taxon>
        <taxon>Ecdysozoa</taxon>
        <taxon>Arthropoda</taxon>
        <taxon>Hexapoda</taxon>
        <taxon>Insecta</taxon>
        <taxon>Pterygota</taxon>
        <taxon>Neoptera</taxon>
        <taxon>Endopterygota</taxon>
        <taxon>Diptera</taxon>
        <taxon>Brachycera</taxon>
        <taxon>Muscomorpha</taxon>
        <taxon>Ephydroidea</taxon>
        <taxon>Drosophilidae</taxon>
        <taxon>Scaptodrosophila</taxon>
    </lineage>
</organism>
<evidence type="ECO:0000313" key="19">
    <source>
        <dbReference type="RefSeq" id="XP_030384147.1"/>
    </source>
</evidence>
<reference evidence="3 4" key="1">
    <citation type="submission" date="2025-04" db="UniProtKB">
        <authorList>
            <consortium name="RefSeq"/>
        </authorList>
    </citation>
    <scope>IDENTIFICATION</scope>
    <source>
        <strain evidence="3 4">11010-0011.00</strain>
        <tissue evidence="3 4">Whole body</tissue>
    </source>
</reference>
<dbReference type="RefSeq" id="XP_030373274.1">
    <property type="nucleotide sequence ID" value="XM_030517414.1"/>
</dbReference>
<dbReference type="RefSeq" id="XP_030384147.1">
    <property type="nucleotide sequence ID" value="XM_030528287.1"/>
</dbReference>
<dbReference type="InterPro" id="IPR000477">
    <property type="entry name" value="RT_dom"/>
</dbReference>
<evidence type="ECO:0000313" key="22">
    <source>
        <dbReference type="RefSeq" id="XP_030386760.1"/>
    </source>
</evidence>
<evidence type="ECO:0000313" key="15">
    <source>
        <dbReference type="RefSeq" id="XP_030381310.1"/>
    </source>
</evidence>
<dbReference type="RefSeq" id="XP_030380858.1">
    <property type="nucleotide sequence ID" value="XM_030524998.1"/>
</dbReference>
<evidence type="ECO:0000313" key="21">
    <source>
        <dbReference type="RefSeq" id="XP_030385404.1"/>
    </source>
</evidence>
<dbReference type="RefSeq" id="XP_030385404.1">
    <property type="nucleotide sequence ID" value="XM_030529544.1"/>
</dbReference>
<dbReference type="RefSeq" id="XP_030379172.1">
    <property type="nucleotide sequence ID" value="XM_030523312.1"/>
</dbReference>
<dbReference type="RefSeq" id="XP_030381310.1">
    <property type="nucleotide sequence ID" value="XM_030525450.1"/>
</dbReference>
<dbReference type="OrthoDB" id="7834518at2759"/>
<evidence type="ECO:0000313" key="16">
    <source>
        <dbReference type="RefSeq" id="XP_030382769.1"/>
    </source>
</evidence>
<evidence type="ECO:0000313" key="8">
    <source>
        <dbReference type="RefSeq" id="XP_030375286.1"/>
    </source>
</evidence>
<evidence type="ECO:0000313" key="3">
    <source>
        <dbReference type="RefSeq" id="XP_030370023.1"/>
    </source>
</evidence>
<dbReference type="RefSeq" id="XP_030386760.1">
    <property type="nucleotide sequence ID" value="XM_030530900.1"/>
</dbReference>
<dbReference type="RefSeq" id="XP_030373839.1">
    <property type="nucleotide sequence ID" value="XM_030517979.1"/>
</dbReference>
<dbReference type="RefSeq" id="XP_030370294.1">
    <property type="nucleotide sequence ID" value="XM_030514434.1"/>
</dbReference>
<evidence type="ECO:0000313" key="9">
    <source>
        <dbReference type="RefSeq" id="XP_030377646.1"/>
    </source>
</evidence>
<evidence type="ECO:0000313" key="5">
    <source>
        <dbReference type="RefSeq" id="XP_030373274.1"/>
    </source>
</evidence>
<evidence type="ECO:0000313" key="17">
    <source>
        <dbReference type="RefSeq" id="XP_030383002.1"/>
    </source>
</evidence>
<dbReference type="GeneID" id="115630941"/>
<dbReference type="RefSeq" id="XP_030375286.1">
    <property type="nucleotide sequence ID" value="XM_030519426.1"/>
</dbReference>
<evidence type="ECO:0000313" key="2">
    <source>
        <dbReference type="Proteomes" id="UP000504634"/>
    </source>
</evidence>
<dbReference type="RefSeq" id="XP_030370023.1">
    <property type="nucleotide sequence ID" value="XM_030514163.1"/>
</dbReference>
<dbReference type="RefSeq" id="XP_030383002.1">
    <property type="nucleotide sequence ID" value="XM_030527142.1"/>
</dbReference>
<evidence type="ECO:0000313" key="6">
    <source>
        <dbReference type="RefSeq" id="XP_030373839.1"/>
    </source>
</evidence>
<evidence type="ECO:0000313" key="24">
    <source>
        <dbReference type="RefSeq" id="XP_030386902.1"/>
    </source>
</evidence>
<dbReference type="RefSeq" id="XP_030377646.1">
    <property type="nucleotide sequence ID" value="XM_030521786.1"/>
</dbReference>
<dbReference type="RefSeq" id="XP_030380866.1">
    <property type="nucleotide sequence ID" value="XM_030525006.1"/>
</dbReference>
<evidence type="ECO:0000259" key="1">
    <source>
        <dbReference type="Pfam" id="PF00078"/>
    </source>
</evidence>
<evidence type="ECO:0000313" key="7">
    <source>
        <dbReference type="RefSeq" id="XP_030374602.1"/>
    </source>
</evidence>
<dbReference type="RefSeq" id="XP_030380868.1">
    <property type="nucleotide sequence ID" value="XM_030525008.1"/>
</dbReference>
<dbReference type="RefSeq" id="XP_030380448.1">
    <property type="nucleotide sequence ID" value="XM_030524588.1"/>
</dbReference>
<evidence type="ECO:0000313" key="12">
    <source>
        <dbReference type="RefSeq" id="XP_030380858.1"/>
    </source>
</evidence>
<dbReference type="RefSeq" id="XP_030384653.1">
    <property type="nucleotide sequence ID" value="XM_030528793.1"/>
</dbReference>
<keyword evidence="2" id="KW-1185">Reference proteome</keyword>
<evidence type="ECO:0000313" key="11">
    <source>
        <dbReference type="RefSeq" id="XP_030380448.1"/>
    </source>
</evidence>
<dbReference type="Pfam" id="PF00078">
    <property type="entry name" value="RVT_1"/>
    <property type="match status" value="1"/>
</dbReference>
<accession>A0A6J2U4T9</accession>
<dbReference type="RefSeq" id="XP_030383369.1">
    <property type="nucleotide sequence ID" value="XM_030527509.1"/>
</dbReference>
<evidence type="ECO:0000313" key="20">
    <source>
        <dbReference type="RefSeq" id="XP_030384653.1"/>
    </source>
</evidence>
<evidence type="ECO:0000313" key="10">
    <source>
        <dbReference type="RefSeq" id="XP_030379172.1"/>
    </source>
</evidence>
<dbReference type="AlphaFoldDB" id="A0A6J2U4T9"/>
<feature type="domain" description="Reverse transcriptase" evidence="1">
    <location>
        <begin position="15"/>
        <end position="93"/>
    </location>
</feature>
<evidence type="ECO:0000313" key="4">
    <source>
        <dbReference type="RefSeq" id="XP_030370294.1"/>
    </source>
</evidence>
<proteinExistence type="predicted"/>
<evidence type="ECO:0000313" key="13">
    <source>
        <dbReference type="RefSeq" id="XP_030380866.1"/>
    </source>
</evidence>